<dbReference type="Proteomes" id="UP000823928">
    <property type="component" value="Unassembled WGS sequence"/>
</dbReference>
<organism evidence="1 2">
    <name type="scientific">Candidatus Scatousia excrementigallinarum</name>
    <dbReference type="NCBI Taxonomy" id="2840935"/>
    <lineage>
        <taxon>Bacteria</taxon>
        <taxon>Candidatus Scatousia</taxon>
    </lineage>
</organism>
<dbReference type="EMBL" id="DVIU01000012">
    <property type="protein sequence ID" value="HIS35091.1"/>
    <property type="molecule type" value="Genomic_DNA"/>
</dbReference>
<sequence>MKRLRRKEQPKGYSLKKRCLRRWIYSHGYTQPYVARKLGLSAEEFKRKLREHEKFNEYQIGCLIQLMKAQ</sequence>
<feature type="non-terminal residue" evidence="1">
    <location>
        <position position="70"/>
    </location>
</feature>
<evidence type="ECO:0000313" key="2">
    <source>
        <dbReference type="Proteomes" id="UP000823928"/>
    </source>
</evidence>
<name>A0A9D1JLM2_9BACT</name>
<dbReference type="AlphaFoldDB" id="A0A9D1JLM2"/>
<gene>
    <name evidence="1" type="ORF">IAC10_00470</name>
</gene>
<comment type="caution">
    <text evidence="1">The sequence shown here is derived from an EMBL/GenBank/DDBJ whole genome shotgun (WGS) entry which is preliminary data.</text>
</comment>
<accession>A0A9D1JLM2</accession>
<reference evidence="1" key="2">
    <citation type="journal article" date="2021" name="PeerJ">
        <title>Extensive microbial diversity within the chicken gut microbiome revealed by metagenomics and culture.</title>
        <authorList>
            <person name="Gilroy R."/>
            <person name="Ravi A."/>
            <person name="Getino M."/>
            <person name="Pursley I."/>
            <person name="Horton D.L."/>
            <person name="Alikhan N.F."/>
            <person name="Baker D."/>
            <person name="Gharbi K."/>
            <person name="Hall N."/>
            <person name="Watson M."/>
            <person name="Adriaenssens E.M."/>
            <person name="Foster-Nyarko E."/>
            <person name="Jarju S."/>
            <person name="Secka A."/>
            <person name="Antonio M."/>
            <person name="Oren A."/>
            <person name="Chaudhuri R.R."/>
            <person name="La Ragione R."/>
            <person name="Hildebrand F."/>
            <person name="Pallen M.J."/>
        </authorList>
    </citation>
    <scope>NUCLEOTIDE SEQUENCE</scope>
    <source>
        <strain evidence="1">6276</strain>
    </source>
</reference>
<proteinExistence type="predicted"/>
<evidence type="ECO:0000313" key="1">
    <source>
        <dbReference type="EMBL" id="HIS35091.1"/>
    </source>
</evidence>
<protein>
    <submittedName>
        <fullName evidence="1">Uncharacterized protein</fullName>
    </submittedName>
</protein>
<reference evidence="1" key="1">
    <citation type="submission" date="2020-10" db="EMBL/GenBank/DDBJ databases">
        <authorList>
            <person name="Gilroy R."/>
        </authorList>
    </citation>
    <scope>NUCLEOTIDE SEQUENCE</scope>
    <source>
        <strain evidence="1">6276</strain>
    </source>
</reference>